<keyword evidence="1" id="KW-0732">Signal</keyword>
<evidence type="ECO:0000313" key="2">
    <source>
        <dbReference type="EMBL" id="QOV92097.1"/>
    </source>
</evidence>
<sequence length="147" mass="15269">MVQRAVFIVLVLLGVFGCSSKAPPEPSDPARITHSAYGIVEGLNQTGDSADFQPLLRATTEGDKIRVANRELAIVQVLVLEKRNGMSVIRSTRIQSLGDASSLAGGHLRATTLQPQLGVLAPALEIAGAVCVDGASGLTVGVLQPTN</sequence>
<keyword evidence="3" id="KW-1185">Reference proteome</keyword>
<accession>A0A7M2X2U7</accession>
<protein>
    <recommendedName>
        <fullName evidence="4">DUF5666 domain-containing protein</fullName>
    </recommendedName>
</protein>
<evidence type="ECO:0008006" key="4">
    <source>
        <dbReference type="Google" id="ProtNLM"/>
    </source>
</evidence>
<dbReference type="AlphaFoldDB" id="A0A7M2X2U7"/>
<feature type="chain" id="PRO_5034192990" description="DUF5666 domain-containing protein" evidence="1">
    <location>
        <begin position="22"/>
        <end position="147"/>
    </location>
</feature>
<dbReference type="GO" id="GO:0071973">
    <property type="term" value="P:bacterial-type flagellum-dependent cell motility"/>
    <property type="evidence" value="ECO:0007669"/>
    <property type="project" value="InterPro"/>
</dbReference>
<dbReference type="InterPro" id="IPR001782">
    <property type="entry name" value="Flag_FlgI"/>
</dbReference>
<proteinExistence type="predicted"/>
<evidence type="ECO:0000256" key="1">
    <source>
        <dbReference type="SAM" id="SignalP"/>
    </source>
</evidence>
<dbReference type="PRINTS" id="PR01010">
    <property type="entry name" value="FLGPRINGFLGI"/>
</dbReference>
<evidence type="ECO:0000313" key="3">
    <source>
        <dbReference type="Proteomes" id="UP000593765"/>
    </source>
</evidence>
<dbReference type="GO" id="GO:0009428">
    <property type="term" value="C:bacterial-type flagellum basal body, distal rod, P ring"/>
    <property type="evidence" value="ECO:0007669"/>
    <property type="project" value="InterPro"/>
</dbReference>
<dbReference type="Proteomes" id="UP000593765">
    <property type="component" value="Chromosome"/>
</dbReference>
<gene>
    <name evidence="2" type="ORF">IPV69_12380</name>
</gene>
<dbReference type="EMBL" id="CP063458">
    <property type="protein sequence ID" value="QOV92097.1"/>
    <property type="molecule type" value="Genomic_DNA"/>
</dbReference>
<dbReference type="GO" id="GO:0005198">
    <property type="term" value="F:structural molecule activity"/>
    <property type="evidence" value="ECO:0007669"/>
    <property type="project" value="InterPro"/>
</dbReference>
<reference evidence="2 3" key="1">
    <citation type="submission" date="2020-10" db="EMBL/GenBank/DDBJ databases">
        <title>Wide distribution of Phycisphaera-like planctomycetes from WD2101 soil group in peatlands and genome analysis of the first cultivated representative.</title>
        <authorList>
            <person name="Dedysh S.N."/>
            <person name="Beletsky A.V."/>
            <person name="Ivanova A."/>
            <person name="Kulichevskaya I.S."/>
            <person name="Suzina N.E."/>
            <person name="Philippov D.A."/>
            <person name="Rakitin A.L."/>
            <person name="Mardanov A.V."/>
            <person name="Ravin N.V."/>
        </authorList>
    </citation>
    <scope>NUCLEOTIDE SEQUENCE [LARGE SCALE GENOMIC DNA]</scope>
    <source>
        <strain evidence="2 3">M1803</strain>
    </source>
</reference>
<dbReference type="GO" id="GO:0030288">
    <property type="term" value="C:outer membrane-bounded periplasmic space"/>
    <property type="evidence" value="ECO:0007669"/>
    <property type="project" value="InterPro"/>
</dbReference>
<name>A0A7M2X2U7_9BACT</name>
<dbReference type="KEGG" id="hbs:IPV69_12380"/>
<dbReference type="RefSeq" id="WP_206295427.1">
    <property type="nucleotide sequence ID" value="NZ_CP063458.1"/>
</dbReference>
<organism evidence="2 3">
    <name type="scientific">Humisphaera borealis</name>
    <dbReference type="NCBI Taxonomy" id="2807512"/>
    <lineage>
        <taxon>Bacteria</taxon>
        <taxon>Pseudomonadati</taxon>
        <taxon>Planctomycetota</taxon>
        <taxon>Phycisphaerae</taxon>
        <taxon>Tepidisphaerales</taxon>
        <taxon>Tepidisphaeraceae</taxon>
        <taxon>Humisphaera</taxon>
    </lineage>
</organism>
<dbReference type="PROSITE" id="PS51257">
    <property type="entry name" value="PROKAR_LIPOPROTEIN"/>
    <property type="match status" value="1"/>
</dbReference>
<feature type="signal peptide" evidence="1">
    <location>
        <begin position="1"/>
        <end position="21"/>
    </location>
</feature>